<gene>
    <name evidence="2" type="ORF">g.37787</name>
</gene>
<feature type="chain" id="PRO_5008587739" description="USP domain-containing protein" evidence="1">
    <location>
        <begin position="18"/>
        <end position="136"/>
    </location>
</feature>
<evidence type="ECO:0000313" key="2">
    <source>
        <dbReference type="EMBL" id="JAT28590.1"/>
    </source>
</evidence>
<evidence type="ECO:0008006" key="3">
    <source>
        <dbReference type="Google" id="ProtNLM"/>
    </source>
</evidence>
<protein>
    <recommendedName>
        <fullName evidence="3">USP domain-containing protein</fullName>
    </recommendedName>
</protein>
<feature type="signal peptide" evidence="1">
    <location>
        <begin position="1"/>
        <end position="17"/>
    </location>
</feature>
<name>A0A1B6LY99_9HEMI</name>
<dbReference type="AlphaFoldDB" id="A0A1B6LY99"/>
<reference evidence="2" key="1">
    <citation type="submission" date="2015-11" db="EMBL/GenBank/DDBJ databases">
        <title>De novo transcriptome assembly of four potential Pierce s Disease insect vectors from Arizona vineyards.</title>
        <authorList>
            <person name="Tassone E.E."/>
        </authorList>
    </citation>
    <scope>NUCLEOTIDE SEQUENCE</scope>
</reference>
<dbReference type="EMBL" id="GEBQ01011387">
    <property type="protein sequence ID" value="JAT28590.1"/>
    <property type="molecule type" value="Transcribed_RNA"/>
</dbReference>
<keyword evidence="1" id="KW-0732">Signal</keyword>
<feature type="non-terminal residue" evidence="2">
    <location>
        <position position="1"/>
    </location>
</feature>
<accession>A0A1B6LY99</accession>
<proteinExistence type="predicted"/>
<evidence type="ECO:0000256" key="1">
    <source>
        <dbReference type="SAM" id="SignalP"/>
    </source>
</evidence>
<organism evidence="2">
    <name type="scientific">Graphocephala atropunctata</name>
    <dbReference type="NCBI Taxonomy" id="36148"/>
    <lineage>
        <taxon>Eukaryota</taxon>
        <taxon>Metazoa</taxon>
        <taxon>Ecdysozoa</taxon>
        <taxon>Arthropoda</taxon>
        <taxon>Hexapoda</taxon>
        <taxon>Insecta</taxon>
        <taxon>Pterygota</taxon>
        <taxon>Neoptera</taxon>
        <taxon>Paraneoptera</taxon>
        <taxon>Hemiptera</taxon>
        <taxon>Auchenorrhyncha</taxon>
        <taxon>Membracoidea</taxon>
        <taxon>Cicadellidae</taxon>
        <taxon>Cicadellinae</taxon>
        <taxon>Cicadellini</taxon>
        <taxon>Graphocephala</taxon>
    </lineage>
</organism>
<sequence length="136" mass="15202">SSLFLFHCPLCLYSSAGYGPLCSGKKSRQVNVGPHLLIEVVGEERLHSARGEFGVRDAVKSPLNAIPRQLTFKNVTFNLRGVVGFVPPLRDSDIGHYRGYAIRRDGSWEIYDDLRDKVMNVDGSVDVNLHIILYTL</sequence>